<keyword evidence="1" id="KW-0812">Transmembrane</keyword>
<dbReference type="AlphaFoldDB" id="A0A225X1K3"/>
<dbReference type="EMBL" id="NBNE01000077">
    <property type="protein sequence ID" value="OWZ23217.1"/>
    <property type="molecule type" value="Genomic_DNA"/>
</dbReference>
<keyword evidence="1" id="KW-1133">Transmembrane helix</keyword>
<sequence>MSEQPPSLVLTPPTRLWDEHHAKYDRDILKNACVVLFILSAFSQVTNFVIAQSLKIFFSS</sequence>
<gene>
    <name evidence="2" type="ORF">PHMEG_0001930</name>
</gene>
<proteinExistence type="predicted"/>
<accession>A0A225X1K3</accession>
<keyword evidence="3" id="KW-1185">Reference proteome</keyword>
<evidence type="ECO:0000313" key="3">
    <source>
        <dbReference type="Proteomes" id="UP000198211"/>
    </source>
</evidence>
<evidence type="ECO:0000313" key="2">
    <source>
        <dbReference type="EMBL" id="OWZ23217.1"/>
    </source>
</evidence>
<keyword evidence="1" id="KW-0472">Membrane</keyword>
<name>A0A225X1K3_9STRA</name>
<dbReference type="Proteomes" id="UP000198211">
    <property type="component" value="Unassembled WGS sequence"/>
</dbReference>
<protein>
    <submittedName>
        <fullName evidence="2">Proton-dependent Oligopeptide Transporter</fullName>
    </submittedName>
</protein>
<comment type="caution">
    <text evidence="2">The sequence shown here is derived from an EMBL/GenBank/DDBJ whole genome shotgun (WGS) entry which is preliminary data.</text>
</comment>
<reference evidence="3" key="1">
    <citation type="submission" date="2017-03" db="EMBL/GenBank/DDBJ databases">
        <title>Phytopthora megakarya and P. palmivora, two closely related causual agents of cacao black pod achieved similar genome size and gene model numbers by different mechanisms.</title>
        <authorList>
            <person name="Ali S."/>
            <person name="Shao J."/>
            <person name="Larry D.J."/>
            <person name="Kronmiller B."/>
            <person name="Shen D."/>
            <person name="Strem M.D."/>
            <person name="Melnick R.L."/>
            <person name="Guiltinan M.J."/>
            <person name="Tyler B.M."/>
            <person name="Meinhardt L.W."/>
            <person name="Bailey B.A."/>
        </authorList>
    </citation>
    <scope>NUCLEOTIDE SEQUENCE [LARGE SCALE GENOMIC DNA]</scope>
    <source>
        <strain evidence="3">zdho120</strain>
    </source>
</reference>
<organism evidence="2 3">
    <name type="scientific">Phytophthora megakarya</name>
    <dbReference type="NCBI Taxonomy" id="4795"/>
    <lineage>
        <taxon>Eukaryota</taxon>
        <taxon>Sar</taxon>
        <taxon>Stramenopiles</taxon>
        <taxon>Oomycota</taxon>
        <taxon>Peronosporomycetes</taxon>
        <taxon>Peronosporales</taxon>
        <taxon>Peronosporaceae</taxon>
        <taxon>Phytophthora</taxon>
    </lineage>
</organism>
<feature type="transmembrane region" description="Helical" evidence="1">
    <location>
        <begin position="28"/>
        <end position="50"/>
    </location>
</feature>
<evidence type="ECO:0000256" key="1">
    <source>
        <dbReference type="SAM" id="Phobius"/>
    </source>
</evidence>